<gene>
    <name evidence="1" type="ORF">NYR02_05295</name>
</gene>
<sequence>MIQQQMYSSIWIPPKTYDLAEWLIRSFNIQPGYGLARYLGVSRRYNNYRAVQVWVLEQQRNWPAEKRTTGQLRRAFSALLPNDQF</sequence>
<name>A0A9X2WE64_9GAMM</name>
<comment type="caution">
    <text evidence="1">The sequence shown here is derived from an EMBL/GenBank/DDBJ whole genome shotgun (WGS) entry which is preliminary data.</text>
</comment>
<accession>A0A9X2WE64</accession>
<dbReference type="EMBL" id="JAOANI010000014">
    <property type="protein sequence ID" value="MCT7358435.1"/>
    <property type="molecule type" value="Genomic_DNA"/>
</dbReference>
<dbReference type="AlphaFoldDB" id="A0A9X2WE64"/>
<reference evidence="1" key="2">
    <citation type="submission" date="2022-08" db="EMBL/GenBank/DDBJ databases">
        <authorList>
            <person name="Dong C."/>
        </authorList>
    </citation>
    <scope>NUCLEOTIDE SEQUENCE</scope>
    <source>
        <strain evidence="1">59MF3M-4</strain>
    </source>
</reference>
<keyword evidence="2" id="KW-1185">Reference proteome</keyword>
<protein>
    <submittedName>
        <fullName evidence="1">Uncharacterized protein</fullName>
    </submittedName>
</protein>
<evidence type="ECO:0000313" key="2">
    <source>
        <dbReference type="Proteomes" id="UP001147830"/>
    </source>
</evidence>
<evidence type="ECO:0000313" key="1">
    <source>
        <dbReference type="EMBL" id="MCT7358435.1"/>
    </source>
</evidence>
<organism evidence="1 2">
    <name type="scientific">Thalassolituus pacificus</name>
    <dbReference type="NCBI Taxonomy" id="2975440"/>
    <lineage>
        <taxon>Bacteria</taxon>
        <taxon>Pseudomonadati</taxon>
        <taxon>Pseudomonadota</taxon>
        <taxon>Gammaproteobacteria</taxon>
        <taxon>Oceanospirillales</taxon>
        <taxon>Oceanospirillaceae</taxon>
        <taxon>Thalassolituus</taxon>
    </lineage>
</organism>
<proteinExistence type="predicted"/>
<dbReference type="Proteomes" id="UP001147830">
    <property type="component" value="Unassembled WGS sequence"/>
</dbReference>
<reference evidence="1" key="1">
    <citation type="journal article" date="2022" name="Front. Microbiol.">
        <title>Genome-based taxonomic rearrangement of Oceanobacter-related bacteria including the description of Thalassolituus hydrocarbonoclasticus sp. nov. and Thalassolituus pacificus sp. nov. and emended description of the genus Thalassolituus.</title>
        <authorList>
            <person name="Dong C."/>
            <person name="Wei L."/>
            <person name="Wang J."/>
            <person name="Lai Q."/>
            <person name="Huang Z."/>
            <person name="Shao Z."/>
        </authorList>
    </citation>
    <scope>NUCLEOTIDE SEQUENCE</scope>
    <source>
        <strain evidence="1">59MF3M-4</strain>
    </source>
</reference>
<dbReference type="RefSeq" id="WP_260975351.1">
    <property type="nucleotide sequence ID" value="NZ_JAOANI010000014.1"/>
</dbReference>